<keyword evidence="9" id="KW-1185">Reference proteome</keyword>
<evidence type="ECO:0000256" key="6">
    <source>
        <dbReference type="SAM" id="Phobius"/>
    </source>
</evidence>
<feature type="transmembrane region" description="Helical" evidence="6">
    <location>
        <begin position="197"/>
        <end position="219"/>
    </location>
</feature>
<dbReference type="AlphaFoldDB" id="A0A437MET0"/>
<feature type="transmembrane region" description="Helical" evidence="6">
    <location>
        <begin position="269"/>
        <end position="286"/>
    </location>
</feature>
<feature type="transmembrane region" description="Helical" evidence="6">
    <location>
        <begin position="330"/>
        <end position="352"/>
    </location>
</feature>
<organism evidence="8 9">
    <name type="scientific">Rhodovarius crocodyli</name>
    <dbReference type="NCBI Taxonomy" id="1979269"/>
    <lineage>
        <taxon>Bacteria</taxon>
        <taxon>Pseudomonadati</taxon>
        <taxon>Pseudomonadota</taxon>
        <taxon>Alphaproteobacteria</taxon>
        <taxon>Acetobacterales</taxon>
        <taxon>Roseomonadaceae</taxon>
        <taxon>Rhodovarius</taxon>
    </lineage>
</organism>
<name>A0A437MET0_9PROT</name>
<feature type="transmembrane region" description="Helical" evidence="6">
    <location>
        <begin position="364"/>
        <end position="385"/>
    </location>
</feature>
<dbReference type="PROSITE" id="PS50850">
    <property type="entry name" value="MFS"/>
    <property type="match status" value="1"/>
</dbReference>
<evidence type="ECO:0000256" key="2">
    <source>
        <dbReference type="ARBA" id="ARBA00022475"/>
    </source>
</evidence>
<feature type="transmembrane region" description="Helical" evidence="6">
    <location>
        <begin position="292"/>
        <end position="318"/>
    </location>
</feature>
<keyword evidence="3 6" id="KW-0812">Transmembrane</keyword>
<dbReference type="Gene3D" id="1.20.1250.20">
    <property type="entry name" value="MFS general substrate transporter like domains"/>
    <property type="match status" value="1"/>
</dbReference>
<comment type="subcellular location">
    <subcellularLocation>
        <location evidence="1">Cell membrane</location>
        <topology evidence="1">Multi-pass membrane protein</topology>
    </subcellularLocation>
</comment>
<evidence type="ECO:0000256" key="1">
    <source>
        <dbReference type="ARBA" id="ARBA00004651"/>
    </source>
</evidence>
<dbReference type="InterPro" id="IPR036259">
    <property type="entry name" value="MFS_trans_sf"/>
</dbReference>
<dbReference type="EMBL" id="SACL01000004">
    <property type="protein sequence ID" value="RVT96171.1"/>
    <property type="molecule type" value="Genomic_DNA"/>
</dbReference>
<dbReference type="InterPro" id="IPR050189">
    <property type="entry name" value="MFS_Efflux_Transporters"/>
</dbReference>
<evidence type="ECO:0000256" key="5">
    <source>
        <dbReference type="ARBA" id="ARBA00023136"/>
    </source>
</evidence>
<evidence type="ECO:0000313" key="8">
    <source>
        <dbReference type="EMBL" id="RVT96171.1"/>
    </source>
</evidence>
<keyword evidence="5 6" id="KW-0472">Membrane</keyword>
<gene>
    <name evidence="8" type="ORF">EOD42_13710</name>
</gene>
<dbReference type="InterPro" id="IPR020846">
    <property type="entry name" value="MFS_dom"/>
</dbReference>
<dbReference type="OrthoDB" id="9781976at2"/>
<dbReference type="SUPFAM" id="SSF103473">
    <property type="entry name" value="MFS general substrate transporter"/>
    <property type="match status" value="1"/>
</dbReference>
<sequence length="395" mass="41137">MLAALLGHLIGFANYAAILPALRAATGFTEAEAGIAGGAFFLAYAIGSPIFAGLTDTRDARRLYMLGAAFGIAGGLLFPLLSASFPALVAGRVLTGIGMAGTYMPGLRILMAVLPPERQQQAASEYVSTLTLGLSASFAVSGLLEMLIGWQAAFTGAACTAAAAVVLVRATMPAPRIRPSEGSLGARLWKVLRLPRMGLFLIAVGGNSWEGMAFRTWWIALLTFTALAPGNEAYVSWNFALLTTFVGPLAMPLSTWVARRAEAGRRHRVIALASGSSAILGLILALTMEGPFLFVFILSAVYVCAIFSDAGSLTPAILVRVPVAERGAALALQSTAGNLAAFLATIVAGLVLNAGGGVSEPGAWRLAMLSILAGSAVTSLLMLILDRDERRRTPR</sequence>
<feature type="transmembrane region" description="Helical" evidence="6">
    <location>
        <begin position="63"/>
        <end position="81"/>
    </location>
</feature>
<feature type="transmembrane region" description="Helical" evidence="6">
    <location>
        <begin position="33"/>
        <end position="51"/>
    </location>
</feature>
<evidence type="ECO:0000256" key="3">
    <source>
        <dbReference type="ARBA" id="ARBA00022692"/>
    </source>
</evidence>
<dbReference type="GO" id="GO:0022857">
    <property type="term" value="F:transmembrane transporter activity"/>
    <property type="evidence" value="ECO:0007669"/>
    <property type="project" value="InterPro"/>
</dbReference>
<feature type="transmembrane region" description="Helical" evidence="6">
    <location>
        <begin position="150"/>
        <end position="168"/>
    </location>
</feature>
<proteinExistence type="predicted"/>
<dbReference type="InterPro" id="IPR011701">
    <property type="entry name" value="MFS"/>
</dbReference>
<evidence type="ECO:0000259" key="7">
    <source>
        <dbReference type="PROSITE" id="PS50850"/>
    </source>
</evidence>
<dbReference type="GO" id="GO:0005886">
    <property type="term" value="C:plasma membrane"/>
    <property type="evidence" value="ECO:0007669"/>
    <property type="project" value="UniProtKB-SubCell"/>
</dbReference>
<dbReference type="PANTHER" id="PTHR43124">
    <property type="entry name" value="PURINE EFFLUX PUMP PBUE"/>
    <property type="match status" value="1"/>
</dbReference>
<accession>A0A437MET0</accession>
<protein>
    <submittedName>
        <fullName evidence="8">MFS transporter</fullName>
    </submittedName>
</protein>
<evidence type="ECO:0000313" key="9">
    <source>
        <dbReference type="Proteomes" id="UP000282957"/>
    </source>
</evidence>
<feature type="transmembrane region" description="Helical" evidence="6">
    <location>
        <begin position="239"/>
        <end position="257"/>
    </location>
</feature>
<feature type="domain" description="Major facilitator superfamily (MFS) profile" evidence="7">
    <location>
        <begin position="1"/>
        <end position="391"/>
    </location>
</feature>
<keyword evidence="4 6" id="KW-1133">Transmembrane helix</keyword>
<dbReference type="Pfam" id="PF07690">
    <property type="entry name" value="MFS_1"/>
    <property type="match status" value="1"/>
</dbReference>
<dbReference type="PANTHER" id="PTHR43124:SF3">
    <property type="entry name" value="CHLORAMPHENICOL EFFLUX PUMP RV0191"/>
    <property type="match status" value="1"/>
</dbReference>
<dbReference type="Proteomes" id="UP000282957">
    <property type="component" value="Unassembled WGS sequence"/>
</dbReference>
<evidence type="ECO:0000256" key="4">
    <source>
        <dbReference type="ARBA" id="ARBA00022989"/>
    </source>
</evidence>
<keyword evidence="2" id="KW-1003">Cell membrane</keyword>
<comment type="caution">
    <text evidence="8">The sequence shown here is derived from an EMBL/GenBank/DDBJ whole genome shotgun (WGS) entry which is preliminary data.</text>
</comment>
<reference evidence="8 9" key="1">
    <citation type="submission" date="2019-01" db="EMBL/GenBank/DDBJ databases">
        <authorList>
            <person name="Chen W.-M."/>
        </authorList>
    </citation>
    <scope>NUCLEOTIDE SEQUENCE [LARGE SCALE GENOMIC DNA]</scope>
    <source>
        <strain evidence="8 9">CCP-6</strain>
    </source>
</reference>
<dbReference type="RefSeq" id="WP_127788104.1">
    <property type="nucleotide sequence ID" value="NZ_SACL01000004.1"/>
</dbReference>